<dbReference type="Gene3D" id="3.40.50.2300">
    <property type="match status" value="2"/>
</dbReference>
<dbReference type="InterPro" id="IPR052910">
    <property type="entry name" value="ABC-Purine-Binding"/>
</dbReference>
<dbReference type="AlphaFoldDB" id="A0A9D1K764"/>
<dbReference type="Pfam" id="PF02608">
    <property type="entry name" value="Bmp"/>
    <property type="match status" value="1"/>
</dbReference>
<evidence type="ECO:0000256" key="1">
    <source>
        <dbReference type="ARBA" id="ARBA00022729"/>
    </source>
</evidence>
<evidence type="ECO:0000313" key="4">
    <source>
        <dbReference type="EMBL" id="HIS92563.1"/>
    </source>
</evidence>
<dbReference type="PANTHER" id="PTHR43208">
    <property type="entry name" value="ABC TRANSPORTER SUBSTRATE-BINDING PROTEIN"/>
    <property type="match status" value="1"/>
</dbReference>
<dbReference type="GO" id="GO:0005886">
    <property type="term" value="C:plasma membrane"/>
    <property type="evidence" value="ECO:0007669"/>
    <property type="project" value="InterPro"/>
</dbReference>
<dbReference type="Proteomes" id="UP000824140">
    <property type="component" value="Unassembled WGS sequence"/>
</dbReference>
<dbReference type="PANTHER" id="PTHR43208:SF1">
    <property type="entry name" value="ABC TRANSPORTER SUBSTRATE-BINDING PROTEIN"/>
    <property type="match status" value="1"/>
</dbReference>
<reference evidence="4" key="2">
    <citation type="journal article" date="2021" name="PeerJ">
        <title>Extensive microbial diversity within the chicken gut microbiome revealed by metagenomics and culture.</title>
        <authorList>
            <person name="Gilroy R."/>
            <person name="Ravi A."/>
            <person name="Getino M."/>
            <person name="Pursley I."/>
            <person name="Horton D.L."/>
            <person name="Alikhan N.F."/>
            <person name="Baker D."/>
            <person name="Gharbi K."/>
            <person name="Hall N."/>
            <person name="Watson M."/>
            <person name="Adriaenssens E.M."/>
            <person name="Foster-Nyarko E."/>
            <person name="Jarju S."/>
            <person name="Secka A."/>
            <person name="Antonio M."/>
            <person name="Oren A."/>
            <person name="Chaudhuri R.R."/>
            <person name="La Ragione R."/>
            <person name="Hildebrand F."/>
            <person name="Pallen M.J."/>
        </authorList>
    </citation>
    <scope>NUCLEOTIDE SEQUENCE</scope>
    <source>
        <strain evidence="4">13766</strain>
    </source>
</reference>
<proteinExistence type="predicted"/>
<comment type="caution">
    <text evidence="4">The sequence shown here is derived from an EMBL/GenBank/DDBJ whole genome shotgun (WGS) entry which is preliminary data.</text>
</comment>
<evidence type="ECO:0000256" key="2">
    <source>
        <dbReference type="SAM" id="SignalP"/>
    </source>
</evidence>
<name>A0A9D1K764_9FIRM</name>
<dbReference type="CDD" id="cd19963">
    <property type="entry name" value="PBP1_BMP-like"/>
    <property type="match status" value="1"/>
</dbReference>
<evidence type="ECO:0000259" key="3">
    <source>
        <dbReference type="Pfam" id="PF02608"/>
    </source>
</evidence>
<feature type="domain" description="ABC transporter substrate-binding protein PnrA-like" evidence="3">
    <location>
        <begin position="33"/>
        <end position="309"/>
    </location>
</feature>
<dbReference type="InterPro" id="IPR003760">
    <property type="entry name" value="PnrA-like"/>
</dbReference>
<organism evidence="4 5">
    <name type="scientific">Candidatus Alectryocaccomicrobium excrementavium</name>
    <dbReference type="NCBI Taxonomy" id="2840668"/>
    <lineage>
        <taxon>Bacteria</taxon>
        <taxon>Bacillati</taxon>
        <taxon>Bacillota</taxon>
        <taxon>Clostridia</taxon>
        <taxon>Candidatus Alectryocaccomicrobium</taxon>
    </lineage>
</organism>
<reference evidence="4" key="1">
    <citation type="submission" date="2020-10" db="EMBL/GenBank/DDBJ databases">
        <authorList>
            <person name="Gilroy R."/>
        </authorList>
    </citation>
    <scope>NUCLEOTIDE SEQUENCE</scope>
    <source>
        <strain evidence="4">13766</strain>
    </source>
</reference>
<protein>
    <submittedName>
        <fullName evidence="4">BMP family ABC transporter substrate-binding protein</fullName>
    </submittedName>
</protein>
<keyword evidence="1 2" id="KW-0732">Signal</keyword>
<evidence type="ECO:0000313" key="5">
    <source>
        <dbReference type="Proteomes" id="UP000824140"/>
    </source>
</evidence>
<accession>A0A9D1K764</accession>
<sequence length="361" mass="39437">MKKLLVCVLALAMVLSMGASALAFEPVPKEEIKVGFVYIGDISDGGYTMAHHNGTLAMQEALGLSDDQIIIKRNVPETSDCEIALMELIEQGCDIIFGISFGYMEYMADLAEQYPDVIFSHCSGYMSNDTNFNNYFGRIYEARYLTGIAAGLRTENNHLGYVAAMQTPECIYSMNAYFLGARSVNPDVTMDVTFTNTWYDPTIERQAAIALLDRGVDVLAQHQDTTNPVAAAEERGVWACGYNADMTEAGPNAHLTAPIWDWGAYLTDAVQKVIDGTWTSENVLMGMSEGMVDISPLTKNVAEGTAEAIEAARASILDGSFGVFVGPIYDNEGNLRVEEGQTLTPEEILAIDWYVEGITLV</sequence>
<gene>
    <name evidence="4" type="ORF">IAA84_06040</name>
</gene>
<feature type="signal peptide" evidence="2">
    <location>
        <begin position="1"/>
        <end position="23"/>
    </location>
</feature>
<dbReference type="EMBL" id="DVJN01000117">
    <property type="protein sequence ID" value="HIS92563.1"/>
    <property type="molecule type" value="Genomic_DNA"/>
</dbReference>
<feature type="chain" id="PRO_5038439197" evidence="2">
    <location>
        <begin position="24"/>
        <end position="361"/>
    </location>
</feature>